<proteinExistence type="predicted"/>
<dbReference type="HOGENOM" id="CLU_3158580_0_0_6"/>
<organism evidence="1 2">
    <name type="scientific">Succinatimonas hippei (strain DSM 22608 / JCM 16073 / KCTC 15190 / YIT 12066)</name>
    <dbReference type="NCBI Taxonomy" id="762983"/>
    <lineage>
        <taxon>Bacteria</taxon>
        <taxon>Pseudomonadati</taxon>
        <taxon>Pseudomonadota</taxon>
        <taxon>Gammaproteobacteria</taxon>
        <taxon>Aeromonadales</taxon>
        <taxon>Succinivibrionaceae</taxon>
        <taxon>Succinatimonas</taxon>
    </lineage>
</organism>
<accession>E8LLG9</accession>
<sequence length="48" mass="5452">MGYRILPITANHLFVKRLNGLYLIPQKCLNSAKVVLFVISLKQLPQAK</sequence>
<evidence type="ECO:0000313" key="1">
    <source>
        <dbReference type="EMBL" id="EFY06635.1"/>
    </source>
</evidence>
<dbReference type="EMBL" id="AEVO01000104">
    <property type="protein sequence ID" value="EFY06635.1"/>
    <property type="molecule type" value="Genomic_DNA"/>
</dbReference>
<reference evidence="1 2" key="1">
    <citation type="submission" date="2011-01" db="EMBL/GenBank/DDBJ databases">
        <authorList>
            <person name="Weinstock G."/>
            <person name="Sodergren E."/>
            <person name="Clifton S."/>
            <person name="Fulton L."/>
            <person name="Fulton B."/>
            <person name="Courtney L."/>
            <person name="Fronick C."/>
            <person name="Harrison M."/>
            <person name="Strong C."/>
            <person name="Farmer C."/>
            <person name="Delahaunty K."/>
            <person name="Markovic C."/>
            <person name="Hall O."/>
            <person name="Minx P."/>
            <person name="Tomlinson C."/>
            <person name="Mitreva M."/>
            <person name="Hou S."/>
            <person name="Chen J."/>
            <person name="Wollam A."/>
            <person name="Pepin K.H."/>
            <person name="Johnson M."/>
            <person name="Bhonagiri V."/>
            <person name="Zhang X."/>
            <person name="Suruliraj S."/>
            <person name="Warren W."/>
            <person name="Chinwalla A."/>
            <person name="Mardis E.R."/>
            <person name="Wilson R.K."/>
        </authorList>
    </citation>
    <scope>NUCLEOTIDE SEQUENCE [LARGE SCALE GENOMIC DNA]</scope>
    <source>
        <strain evidence="2">DSM 22608 / JCM 16073 / KCTC 15190 / YIT 12066</strain>
    </source>
</reference>
<evidence type="ECO:0000313" key="2">
    <source>
        <dbReference type="Proteomes" id="UP000018458"/>
    </source>
</evidence>
<gene>
    <name evidence="1" type="ORF">HMPREF9444_01601</name>
</gene>
<dbReference type="STRING" id="762983.HMPREF9444_01601"/>
<name>E8LLG9_SUCHY</name>
<protein>
    <submittedName>
        <fullName evidence="1">Uncharacterized protein</fullName>
    </submittedName>
</protein>
<dbReference type="AlphaFoldDB" id="E8LLG9"/>
<comment type="caution">
    <text evidence="1">The sequence shown here is derived from an EMBL/GenBank/DDBJ whole genome shotgun (WGS) entry which is preliminary data.</text>
</comment>
<dbReference type="Proteomes" id="UP000018458">
    <property type="component" value="Unassembled WGS sequence"/>
</dbReference>
<keyword evidence="2" id="KW-1185">Reference proteome</keyword>